<dbReference type="InterPro" id="IPR033248">
    <property type="entry name" value="Transketolase_C"/>
</dbReference>
<keyword evidence="7" id="KW-1185">Reference proteome</keyword>
<dbReference type="Gene3D" id="3.40.50.970">
    <property type="match status" value="1"/>
</dbReference>
<dbReference type="InterPro" id="IPR020826">
    <property type="entry name" value="Transketolase_BS"/>
</dbReference>
<accession>A0A4R8MM72</accession>
<dbReference type="InterPro" id="IPR005475">
    <property type="entry name" value="Transketolase-like_Pyr-bd"/>
</dbReference>
<evidence type="ECO:0000256" key="3">
    <source>
        <dbReference type="ARBA" id="ARBA00022679"/>
    </source>
</evidence>
<keyword evidence="4" id="KW-0786">Thiamine pyrophosphate</keyword>
<dbReference type="AlphaFoldDB" id="A0A4R8MM72"/>
<keyword evidence="3" id="KW-0808">Transferase</keyword>
<evidence type="ECO:0000313" key="7">
    <source>
        <dbReference type="Proteomes" id="UP000295066"/>
    </source>
</evidence>
<comment type="similarity">
    <text evidence="2">Belongs to the transketolase family.</text>
</comment>
<proteinExistence type="inferred from homology"/>
<name>A0A4R8MM72_9BACT</name>
<dbReference type="Pfam" id="PF02779">
    <property type="entry name" value="Transket_pyr"/>
    <property type="match status" value="1"/>
</dbReference>
<dbReference type="GO" id="GO:0016740">
    <property type="term" value="F:transferase activity"/>
    <property type="evidence" value="ECO:0007669"/>
    <property type="project" value="UniProtKB-KW"/>
</dbReference>
<dbReference type="PANTHER" id="PTHR43825:SF1">
    <property type="entry name" value="TRANSKETOLASE-LIKE PYRIMIDINE-BINDING DOMAIN-CONTAINING PROTEIN"/>
    <property type="match status" value="1"/>
</dbReference>
<dbReference type="Pfam" id="PF02780">
    <property type="entry name" value="Transketolase_C"/>
    <property type="match status" value="1"/>
</dbReference>
<evidence type="ECO:0000256" key="2">
    <source>
        <dbReference type="ARBA" id="ARBA00007131"/>
    </source>
</evidence>
<evidence type="ECO:0000313" key="6">
    <source>
        <dbReference type="EMBL" id="TDY65135.1"/>
    </source>
</evidence>
<gene>
    <name evidence="6" type="ORF">C8D99_101285</name>
</gene>
<dbReference type="PROSITE" id="PS00802">
    <property type="entry name" value="TRANSKETOLASE_2"/>
    <property type="match status" value="1"/>
</dbReference>
<evidence type="ECO:0000256" key="1">
    <source>
        <dbReference type="ARBA" id="ARBA00001964"/>
    </source>
</evidence>
<protein>
    <submittedName>
        <fullName evidence="6">Transketolase</fullName>
    </submittedName>
</protein>
<comment type="cofactor">
    <cofactor evidence="1">
        <name>thiamine diphosphate</name>
        <dbReference type="ChEBI" id="CHEBI:58937"/>
    </cofactor>
</comment>
<dbReference type="FunFam" id="3.40.50.970:FF:000129">
    <property type="entry name" value="Transketolase"/>
    <property type="match status" value="1"/>
</dbReference>
<dbReference type="InterPro" id="IPR009014">
    <property type="entry name" value="Transketo_C/PFOR_II"/>
</dbReference>
<comment type="caution">
    <text evidence="6">The sequence shown here is derived from an EMBL/GenBank/DDBJ whole genome shotgun (WGS) entry which is preliminary data.</text>
</comment>
<feature type="domain" description="Transketolase-like pyrimidine-binding" evidence="5">
    <location>
        <begin position="6"/>
        <end position="171"/>
    </location>
</feature>
<dbReference type="CDD" id="cd07033">
    <property type="entry name" value="TPP_PYR_DXS_TK_like"/>
    <property type="match status" value="1"/>
</dbReference>
<dbReference type="Gene3D" id="3.40.50.920">
    <property type="match status" value="1"/>
</dbReference>
<dbReference type="RefSeq" id="WP_133955566.1">
    <property type="nucleotide sequence ID" value="NZ_SORI01000001.1"/>
</dbReference>
<dbReference type="SMART" id="SM00861">
    <property type="entry name" value="Transket_pyr"/>
    <property type="match status" value="1"/>
</dbReference>
<sequence>MPAPERSTRDAYGQALIELAAADPSVVAVDGDVGSATRAARFSALHPRRVFNVGMAEQDMILTAAGLALGGKNVYVSSYASFLVGRGYEQIRSAVAIPALPVKIVGSHCGVTVGEDGASHQMLEDLALMRAFPDMTVLVPADYVSALGLLKNAVSSRGPVYIRLGRAPVPDVYADGDEGFVPGGGRVLREGTEVTVCCCGIMVSEALRAAEVLARQNISAEVIDCYSVSPLPAQIILDSVHRTGCCVTAEEHFARGGLGEAVASLVSGAYPVPVKPVAVFDKFGQSGSPAELQEYYGLTASQIVSSAVQAWTMRRR</sequence>
<dbReference type="InterPro" id="IPR029061">
    <property type="entry name" value="THDP-binding"/>
</dbReference>
<dbReference type="InterPro" id="IPR051157">
    <property type="entry name" value="PDH/Transketolase"/>
</dbReference>
<dbReference type="EMBL" id="SORI01000001">
    <property type="protein sequence ID" value="TDY65135.1"/>
    <property type="molecule type" value="Genomic_DNA"/>
</dbReference>
<evidence type="ECO:0000259" key="5">
    <source>
        <dbReference type="SMART" id="SM00861"/>
    </source>
</evidence>
<dbReference type="SUPFAM" id="SSF52518">
    <property type="entry name" value="Thiamin diphosphate-binding fold (THDP-binding)"/>
    <property type="match status" value="1"/>
</dbReference>
<dbReference type="PANTHER" id="PTHR43825">
    <property type="entry name" value="PYRUVATE DEHYDROGENASE E1 COMPONENT"/>
    <property type="match status" value="1"/>
</dbReference>
<dbReference type="OrthoDB" id="9803371at2"/>
<dbReference type="Proteomes" id="UP000295066">
    <property type="component" value="Unassembled WGS sequence"/>
</dbReference>
<reference evidence="6 7" key="1">
    <citation type="submission" date="2019-03" db="EMBL/GenBank/DDBJ databases">
        <title>Genomic Encyclopedia of Type Strains, Phase IV (KMG-IV): sequencing the most valuable type-strain genomes for metagenomic binning, comparative biology and taxonomic classification.</title>
        <authorList>
            <person name="Goeker M."/>
        </authorList>
    </citation>
    <scope>NUCLEOTIDE SEQUENCE [LARGE SCALE GENOMIC DNA]</scope>
    <source>
        <strain evidence="6 7">DSM 25964</strain>
    </source>
</reference>
<organism evidence="6 7">
    <name type="scientific">Aminivibrio pyruvatiphilus</name>
    <dbReference type="NCBI Taxonomy" id="1005740"/>
    <lineage>
        <taxon>Bacteria</taxon>
        <taxon>Thermotogati</taxon>
        <taxon>Synergistota</taxon>
        <taxon>Synergistia</taxon>
        <taxon>Synergistales</taxon>
        <taxon>Aminobacteriaceae</taxon>
        <taxon>Aminivibrio</taxon>
    </lineage>
</organism>
<dbReference type="SUPFAM" id="SSF52922">
    <property type="entry name" value="TK C-terminal domain-like"/>
    <property type="match status" value="1"/>
</dbReference>
<evidence type="ECO:0000256" key="4">
    <source>
        <dbReference type="ARBA" id="ARBA00023052"/>
    </source>
</evidence>